<feature type="compositionally biased region" description="Low complexity" evidence="1">
    <location>
        <begin position="328"/>
        <end position="342"/>
    </location>
</feature>
<protein>
    <submittedName>
        <fullName evidence="2">Uncharacterized protein</fullName>
    </submittedName>
</protein>
<name>A0A2P5HLM1_DIAHE</name>
<evidence type="ECO:0000313" key="2">
    <source>
        <dbReference type="EMBL" id="POS71150.1"/>
    </source>
</evidence>
<gene>
    <name evidence="2" type="ORF">DHEL01_v210458</name>
</gene>
<feature type="region of interest" description="Disordered" evidence="1">
    <location>
        <begin position="317"/>
        <end position="358"/>
    </location>
</feature>
<evidence type="ECO:0000256" key="1">
    <source>
        <dbReference type="SAM" id="MobiDB-lite"/>
    </source>
</evidence>
<proteinExistence type="predicted"/>
<feature type="compositionally biased region" description="Polar residues" evidence="1">
    <location>
        <begin position="246"/>
        <end position="264"/>
    </location>
</feature>
<dbReference type="InParanoid" id="A0A2P5HLM1"/>
<feature type="region of interest" description="Disordered" evidence="1">
    <location>
        <begin position="246"/>
        <end position="265"/>
    </location>
</feature>
<keyword evidence="3" id="KW-1185">Reference proteome</keyword>
<dbReference type="OrthoDB" id="5237229at2759"/>
<reference evidence="2" key="1">
    <citation type="submission" date="2017-09" db="EMBL/GenBank/DDBJ databases">
        <title>Polyketide synthases of a Diaporthe helianthi virulent isolate.</title>
        <authorList>
            <person name="Baroncelli R."/>
        </authorList>
    </citation>
    <scope>NUCLEOTIDE SEQUENCE [LARGE SCALE GENOMIC DNA]</scope>
    <source>
        <strain evidence="2">7/96</strain>
    </source>
</reference>
<evidence type="ECO:0000313" key="3">
    <source>
        <dbReference type="Proteomes" id="UP000094444"/>
    </source>
</evidence>
<organism evidence="2 3">
    <name type="scientific">Diaporthe helianthi</name>
    <dbReference type="NCBI Taxonomy" id="158607"/>
    <lineage>
        <taxon>Eukaryota</taxon>
        <taxon>Fungi</taxon>
        <taxon>Dikarya</taxon>
        <taxon>Ascomycota</taxon>
        <taxon>Pezizomycotina</taxon>
        <taxon>Sordariomycetes</taxon>
        <taxon>Sordariomycetidae</taxon>
        <taxon>Diaporthales</taxon>
        <taxon>Diaporthaceae</taxon>
        <taxon>Diaporthe</taxon>
    </lineage>
</organism>
<sequence length="358" mass="39348">MVIKLRMVLDIKKSLPLFDSGHTMRQSRGKLIKMNIPTALRCMKVHGRLSEVEFVVEMMVATDGQEQRMPEDYLPMAEIQLVNRSVLQMLGDDTASSNVAAGTIFKQVETLIAPAFLACRAWQSGFLPLFEDGTFQKGATLAIMPRRHPRDQQQAADGVVDTLCRVDGANLLRFWLGGTIVELLDETARPSSWVDPFTLSTRRHDDLNCLGRIVENCQDNQWTSEDVIADSIENEHKTPPILTRVAHSSSECGPTSGQAGSQEQHGAVNFQKGPYAPRLEYSADQVAVGAPKVHDTPSEDESLSDEVEMRKLHQRYGVGSGVRQKTYSVSSSSSESPVHSMVIGGATSPSPGLDLEAR</sequence>
<dbReference type="AlphaFoldDB" id="A0A2P5HLM1"/>
<dbReference type="Proteomes" id="UP000094444">
    <property type="component" value="Unassembled WGS sequence"/>
</dbReference>
<dbReference type="EMBL" id="MAVT02001357">
    <property type="protein sequence ID" value="POS71150.1"/>
    <property type="molecule type" value="Genomic_DNA"/>
</dbReference>
<accession>A0A2P5HLM1</accession>
<comment type="caution">
    <text evidence="2">The sequence shown here is derived from an EMBL/GenBank/DDBJ whole genome shotgun (WGS) entry which is preliminary data.</text>
</comment>